<feature type="transmembrane region" description="Helical" evidence="9">
    <location>
        <begin position="91"/>
        <end position="113"/>
    </location>
</feature>
<gene>
    <name evidence="11" type="ORF">F0L68_37130</name>
</gene>
<dbReference type="GO" id="GO:0016020">
    <property type="term" value="C:membrane"/>
    <property type="evidence" value="ECO:0007669"/>
    <property type="project" value="InterPro"/>
</dbReference>
<feature type="transmembrane region" description="Helical" evidence="9">
    <location>
        <begin position="125"/>
        <end position="143"/>
    </location>
</feature>
<dbReference type="InterPro" id="IPR011712">
    <property type="entry name" value="Sig_transdc_His_kin_sub3_dim/P"/>
</dbReference>
<evidence type="ECO:0000256" key="8">
    <source>
        <dbReference type="ARBA" id="ARBA00023012"/>
    </source>
</evidence>
<dbReference type="OrthoDB" id="227596at2"/>
<keyword evidence="6 11" id="KW-0418">Kinase</keyword>
<reference evidence="11 12" key="2">
    <citation type="submission" date="2019-09" db="EMBL/GenBank/DDBJ databases">
        <authorList>
            <person name="Jin C."/>
        </authorList>
    </citation>
    <scope>NUCLEOTIDE SEQUENCE [LARGE SCALE GENOMIC DNA]</scope>
    <source>
        <strain evidence="11 12">AN110305</strain>
    </source>
</reference>
<keyword evidence="8" id="KW-0902">Two-component regulatory system</keyword>
<keyword evidence="9" id="KW-0812">Transmembrane</keyword>
<evidence type="ECO:0000256" key="1">
    <source>
        <dbReference type="ARBA" id="ARBA00000085"/>
    </source>
</evidence>
<feature type="transmembrane region" description="Helical" evidence="9">
    <location>
        <begin position="40"/>
        <end position="60"/>
    </location>
</feature>
<name>A0A5B2WLZ8_9PSEU</name>
<dbReference type="InterPro" id="IPR036890">
    <property type="entry name" value="HATPase_C_sf"/>
</dbReference>
<reference evidence="11 12" key="1">
    <citation type="submission" date="2019-09" db="EMBL/GenBank/DDBJ databases">
        <title>Goodfellowia gen. nov., a new genus of the Pseudonocardineae related to Actinoalloteichus, containing Goodfellowia coeruleoviolacea gen. nov., comb. nov. gen. nov., comb. nov.</title>
        <authorList>
            <person name="Labeda D."/>
        </authorList>
    </citation>
    <scope>NUCLEOTIDE SEQUENCE [LARGE SCALE GENOMIC DNA]</scope>
    <source>
        <strain evidence="11 12">AN110305</strain>
    </source>
</reference>
<dbReference type="CDD" id="cd16917">
    <property type="entry name" value="HATPase_UhpB-NarQ-NarX-like"/>
    <property type="match status" value="1"/>
</dbReference>
<evidence type="ECO:0000256" key="3">
    <source>
        <dbReference type="ARBA" id="ARBA00022553"/>
    </source>
</evidence>
<keyword evidence="4" id="KW-0808">Transferase</keyword>
<evidence type="ECO:0000313" key="11">
    <source>
        <dbReference type="EMBL" id="KAA2251439.1"/>
    </source>
</evidence>
<dbReference type="InterPro" id="IPR050482">
    <property type="entry name" value="Sensor_HK_TwoCompSys"/>
</dbReference>
<evidence type="ECO:0000256" key="9">
    <source>
        <dbReference type="SAM" id="Phobius"/>
    </source>
</evidence>
<evidence type="ECO:0000259" key="10">
    <source>
        <dbReference type="SMART" id="SM00387"/>
    </source>
</evidence>
<feature type="transmembrane region" description="Helical" evidence="9">
    <location>
        <begin position="163"/>
        <end position="184"/>
    </location>
</feature>
<comment type="caution">
    <text evidence="11">The sequence shown here is derived from an EMBL/GenBank/DDBJ whole genome shotgun (WGS) entry which is preliminary data.</text>
</comment>
<evidence type="ECO:0000256" key="6">
    <source>
        <dbReference type="ARBA" id="ARBA00022777"/>
    </source>
</evidence>
<dbReference type="GO" id="GO:0046983">
    <property type="term" value="F:protein dimerization activity"/>
    <property type="evidence" value="ECO:0007669"/>
    <property type="project" value="InterPro"/>
</dbReference>
<dbReference type="Gene3D" id="3.30.565.10">
    <property type="entry name" value="Histidine kinase-like ATPase, C-terminal domain"/>
    <property type="match status" value="1"/>
</dbReference>
<feature type="domain" description="Histidine kinase/HSP90-like ATPase" evidence="10">
    <location>
        <begin position="318"/>
        <end position="413"/>
    </location>
</feature>
<dbReference type="PANTHER" id="PTHR24421">
    <property type="entry name" value="NITRATE/NITRITE SENSOR PROTEIN NARX-RELATED"/>
    <property type="match status" value="1"/>
</dbReference>
<dbReference type="PANTHER" id="PTHR24421:SF10">
    <property type="entry name" value="NITRATE_NITRITE SENSOR PROTEIN NARQ"/>
    <property type="match status" value="1"/>
</dbReference>
<keyword evidence="7" id="KW-0067">ATP-binding</keyword>
<dbReference type="RefSeq" id="WP_149854600.1">
    <property type="nucleotide sequence ID" value="NZ_VUOB01000078.1"/>
</dbReference>
<accession>A0A5B2WLZ8</accession>
<dbReference type="EMBL" id="VUOB01000078">
    <property type="protein sequence ID" value="KAA2251439.1"/>
    <property type="molecule type" value="Genomic_DNA"/>
</dbReference>
<keyword evidence="9" id="KW-0472">Membrane</keyword>
<dbReference type="Pfam" id="PF02518">
    <property type="entry name" value="HATPase_c"/>
    <property type="match status" value="1"/>
</dbReference>
<dbReference type="GO" id="GO:0000155">
    <property type="term" value="F:phosphorelay sensor kinase activity"/>
    <property type="evidence" value="ECO:0007669"/>
    <property type="project" value="InterPro"/>
</dbReference>
<sequence>MDSTYLGWRALARRQWPLAGTLLFLLVVEMFSNTSEDGRGLVLLAQLPAALVAAVLAVLAPRRPFDAALATAVAIGAGSVLLNLIDVVPNIALAGNLLVSEAGAVMAIIAIVVRQDRPLRAAAATAALVATTVVSALLRPTWWQHFVRDHPDQAQNGGSHGNVWGQLVFGGLLLLISVGTGLYFRARDRERQRTIEAEVVSAQHAERMALARELHDVVAHYVTGIVVHAQAAQAVAAVNPQAASEVLPVITASGTEALTAMRRLVGTLRGADPAGSSSASTSATSDLAADLREVVAQAAAKGQPAHLTLDLPDQVPPELARSVLRLVQEALTNSQKHALGVSRVDVTVSGRDDAVQVLVADDGHGSQGAPAGGSGGYGLVGMRERVDLLGGRFSAGPVDGRGWVVSVELPMRGDRT</sequence>
<dbReference type="Gene3D" id="1.20.5.1930">
    <property type="match status" value="1"/>
</dbReference>
<evidence type="ECO:0000256" key="5">
    <source>
        <dbReference type="ARBA" id="ARBA00022741"/>
    </source>
</evidence>
<keyword evidence="12" id="KW-1185">Reference proteome</keyword>
<proteinExistence type="predicted"/>
<keyword evidence="5" id="KW-0547">Nucleotide-binding</keyword>
<evidence type="ECO:0000256" key="7">
    <source>
        <dbReference type="ARBA" id="ARBA00022840"/>
    </source>
</evidence>
<comment type="catalytic activity">
    <reaction evidence="1">
        <text>ATP + protein L-histidine = ADP + protein N-phospho-L-histidine.</text>
        <dbReference type="EC" id="2.7.13.3"/>
    </reaction>
</comment>
<organism evidence="11 12">
    <name type="scientific">Solihabitans fulvus</name>
    <dbReference type="NCBI Taxonomy" id="1892852"/>
    <lineage>
        <taxon>Bacteria</taxon>
        <taxon>Bacillati</taxon>
        <taxon>Actinomycetota</taxon>
        <taxon>Actinomycetes</taxon>
        <taxon>Pseudonocardiales</taxon>
        <taxon>Pseudonocardiaceae</taxon>
        <taxon>Solihabitans</taxon>
    </lineage>
</organism>
<dbReference type="Pfam" id="PF07730">
    <property type="entry name" value="HisKA_3"/>
    <property type="match status" value="1"/>
</dbReference>
<dbReference type="SMART" id="SM00387">
    <property type="entry name" value="HATPase_c"/>
    <property type="match status" value="1"/>
</dbReference>
<dbReference type="Proteomes" id="UP000323454">
    <property type="component" value="Unassembled WGS sequence"/>
</dbReference>
<protein>
    <recommendedName>
        <fullName evidence="2">histidine kinase</fullName>
        <ecNumber evidence="2">2.7.13.3</ecNumber>
    </recommendedName>
</protein>
<keyword evidence="9" id="KW-1133">Transmembrane helix</keyword>
<evidence type="ECO:0000256" key="4">
    <source>
        <dbReference type="ARBA" id="ARBA00022679"/>
    </source>
</evidence>
<evidence type="ECO:0000313" key="12">
    <source>
        <dbReference type="Proteomes" id="UP000323454"/>
    </source>
</evidence>
<dbReference type="EC" id="2.7.13.3" evidence="2"/>
<dbReference type="InterPro" id="IPR003594">
    <property type="entry name" value="HATPase_dom"/>
</dbReference>
<dbReference type="SUPFAM" id="SSF55874">
    <property type="entry name" value="ATPase domain of HSP90 chaperone/DNA topoisomerase II/histidine kinase"/>
    <property type="match status" value="1"/>
</dbReference>
<evidence type="ECO:0000256" key="2">
    <source>
        <dbReference type="ARBA" id="ARBA00012438"/>
    </source>
</evidence>
<keyword evidence="3" id="KW-0597">Phosphoprotein</keyword>
<dbReference type="GO" id="GO:0005524">
    <property type="term" value="F:ATP binding"/>
    <property type="evidence" value="ECO:0007669"/>
    <property type="project" value="UniProtKB-KW"/>
</dbReference>
<dbReference type="AlphaFoldDB" id="A0A5B2WLZ8"/>